<sequence>MGLFWNKQIRVGKRLRKEGFKLVKRVFNQDKVWEEIAEVYRKQEHNPKFIKTENRLVDRYISIKLKKKSRKILKIKCDDVSNEVYIQAKKWCVVPHRIKERAKKLGFSFLNMEENSDEDHEIWEMRIVNYRFFKGEINLENIIGSTSIFKYDNSILERKISIVKKTAKEIINKMNYDEDSEEAWNTMVRWFVKERP</sequence>
<dbReference type="Proteomes" id="UP000324831">
    <property type="component" value="Unassembled WGS sequence"/>
</dbReference>
<accession>A0A478FTJ1</accession>
<dbReference type="RefSeq" id="WP_216083478.1">
    <property type="nucleotide sequence ID" value="NZ_CACTIB010000031.1"/>
</dbReference>
<evidence type="ECO:0000313" key="1">
    <source>
        <dbReference type="EMBL" id="GCE63415.1"/>
    </source>
</evidence>
<protein>
    <submittedName>
        <fullName evidence="1">Uncharacterized protein</fullName>
    </submittedName>
</protein>
<gene>
    <name evidence="1" type="ORF">MHSWG343_04120</name>
</gene>
<dbReference type="EMBL" id="BIMN01000002">
    <property type="protein sequence ID" value="GCE63415.1"/>
    <property type="molecule type" value="Genomic_DNA"/>
</dbReference>
<reference evidence="1 2" key="1">
    <citation type="submission" date="2019-01" db="EMBL/GenBank/DDBJ databases">
        <title>Draft genome sequences of Candidatus Mycoplasma haemohominis SWG34-3 identified from a patient with pyrexia, anemia and liver dysfunction.</title>
        <authorList>
            <person name="Sekizuka T."/>
            <person name="Hattori N."/>
            <person name="Katano H."/>
            <person name="Takuma T."/>
            <person name="Ito T."/>
            <person name="Arai N."/>
            <person name="Yanai R."/>
            <person name="Ishii S."/>
            <person name="Miura Y."/>
            <person name="Tokunaga T."/>
            <person name="Watanabe H."/>
            <person name="Nomura N."/>
            <person name="Eguchi J."/>
            <person name="Arai T."/>
            <person name="Hasegawa H."/>
            <person name="Nakamaki T."/>
            <person name="Wakita T."/>
            <person name="Niki Y."/>
            <person name="Kuroda M."/>
        </authorList>
    </citation>
    <scope>NUCLEOTIDE SEQUENCE [LARGE SCALE GENOMIC DNA]</scope>
    <source>
        <strain evidence="1">SWG34-3</strain>
    </source>
</reference>
<comment type="caution">
    <text evidence="1">The sequence shown here is derived from an EMBL/GenBank/DDBJ whole genome shotgun (WGS) entry which is preliminary data.</text>
</comment>
<evidence type="ECO:0000313" key="2">
    <source>
        <dbReference type="Proteomes" id="UP000324831"/>
    </source>
</evidence>
<proteinExistence type="predicted"/>
<name>A0A478FTJ1_9MOLU</name>
<dbReference type="AlphaFoldDB" id="A0A478FTJ1"/>
<organism evidence="1 2">
    <name type="scientific">Candidatus Mycoplasma haematohominis</name>
    <dbReference type="NCBI Taxonomy" id="1494318"/>
    <lineage>
        <taxon>Bacteria</taxon>
        <taxon>Bacillati</taxon>
        <taxon>Mycoplasmatota</taxon>
        <taxon>Mollicutes</taxon>
        <taxon>Mycoplasmataceae</taxon>
        <taxon>Mycoplasma</taxon>
    </lineage>
</organism>